<keyword evidence="5" id="KW-0472">Membrane</keyword>
<keyword evidence="8" id="KW-1185">Reference proteome</keyword>
<organism evidence="7 8">
    <name type="scientific">Sphingobium chlorophenolicum L-1</name>
    <dbReference type="NCBI Taxonomy" id="690566"/>
    <lineage>
        <taxon>Bacteria</taxon>
        <taxon>Pseudomonadati</taxon>
        <taxon>Pseudomonadota</taxon>
        <taxon>Alphaproteobacteria</taxon>
        <taxon>Sphingomonadales</taxon>
        <taxon>Sphingomonadaceae</taxon>
        <taxon>Sphingobium</taxon>
    </lineage>
</organism>
<name>F6F3K6_SPHCR</name>
<evidence type="ECO:0000259" key="6">
    <source>
        <dbReference type="PROSITE" id="PS51007"/>
    </source>
</evidence>
<dbReference type="GO" id="GO:0046872">
    <property type="term" value="F:metal ion binding"/>
    <property type="evidence" value="ECO:0007669"/>
    <property type="project" value="UniProtKB-KW"/>
</dbReference>
<evidence type="ECO:0000256" key="1">
    <source>
        <dbReference type="ARBA" id="ARBA00022617"/>
    </source>
</evidence>
<proteinExistence type="predicted"/>
<keyword evidence="5" id="KW-0812">Transmembrane</keyword>
<evidence type="ECO:0000313" key="8">
    <source>
        <dbReference type="Proteomes" id="UP000007150"/>
    </source>
</evidence>
<keyword evidence="2 4" id="KW-0479">Metal-binding</keyword>
<accession>F6F3K6</accession>
<keyword evidence="5" id="KW-1133">Transmembrane helix</keyword>
<gene>
    <name evidence="7" type="ORF">Sphch_3424</name>
</gene>
<reference evidence="7 8" key="1">
    <citation type="submission" date="2011-05" db="EMBL/GenBank/DDBJ databases">
        <title>Complete sequence of chromosome 2 of Sphingobium chlorophenolicum L-1.</title>
        <authorList>
            <consortium name="US DOE Joint Genome Institute"/>
            <person name="Lucas S."/>
            <person name="Han J."/>
            <person name="Lapidus A."/>
            <person name="Cheng J.-F."/>
            <person name="Goodwin L."/>
            <person name="Pitluck S."/>
            <person name="Peters L."/>
            <person name="Daligault H."/>
            <person name="Han C."/>
            <person name="Tapia R."/>
            <person name="Land M."/>
            <person name="Hauser L."/>
            <person name="Kyrpides N."/>
            <person name="Ivanova N."/>
            <person name="Pagani I."/>
            <person name="Turner P."/>
            <person name="Copley S."/>
            <person name="Woyke T."/>
        </authorList>
    </citation>
    <scope>NUCLEOTIDE SEQUENCE [LARGE SCALE GENOMIC DNA]</scope>
    <source>
        <strain evidence="7 8">L-1</strain>
    </source>
</reference>
<dbReference type="GO" id="GO:0020037">
    <property type="term" value="F:heme binding"/>
    <property type="evidence" value="ECO:0007669"/>
    <property type="project" value="InterPro"/>
</dbReference>
<dbReference type="HOGENOM" id="CLU_122806_0_0_5"/>
<evidence type="ECO:0000256" key="3">
    <source>
        <dbReference type="ARBA" id="ARBA00023004"/>
    </source>
</evidence>
<feature type="domain" description="Cytochrome c" evidence="6">
    <location>
        <begin position="45"/>
        <end position="136"/>
    </location>
</feature>
<dbReference type="Pfam" id="PF00034">
    <property type="entry name" value="Cytochrom_C"/>
    <property type="match status" value="1"/>
</dbReference>
<dbReference type="InterPro" id="IPR036909">
    <property type="entry name" value="Cyt_c-like_dom_sf"/>
</dbReference>
<keyword evidence="1 4" id="KW-0349">Heme</keyword>
<dbReference type="PROSITE" id="PS51007">
    <property type="entry name" value="CYTC"/>
    <property type="match status" value="1"/>
</dbReference>
<feature type="transmembrane region" description="Helical" evidence="5">
    <location>
        <begin position="7"/>
        <end position="29"/>
    </location>
</feature>
<evidence type="ECO:0000256" key="5">
    <source>
        <dbReference type="SAM" id="Phobius"/>
    </source>
</evidence>
<sequence>MRAVPESLRLIGVLLAAGAIAGVGSLILLNDPDKGVAAAEVLTGGIVARGKIAIERRQCAACHVIPGIAGAKGQVGPSLDGVASRRTIAGLLRNDADGMILWLRHPQAVAPGNAMPDMGLTDREARDIAAYLYSLNEAPS</sequence>
<evidence type="ECO:0000313" key="7">
    <source>
        <dbReference type="EMBL" id="AEG51018.1"/>
    </source>
</evidence>
<dbReference type="SUPFAM" id="SSF46626">
    <property type="entry name" value="Cytochrome c"/>
    <property type="match status" value="1"/>
</dbReference>
<dbReference type="GO" id="GO:0009055">
    <property type="term" value="F:electron transfer activity"/>
    <property type="evidence" value="ECO:0007669"/>
    <property type="project" value="InterPro"/>
</dbReference>
<dbReference type="Gene3D" id="1.10.760.10">
    <property type="entry name" value="Cytochrome c-like domain"/>
    <property type="match status" value="1"/>
</dbReference>
<keyword evidence="3 4" id="KW-0408">Iron</keyword>
<evidence type="ECO:0000256" key="2">
    <source>
        <dbReference type="ARBA" id="ARBA00022723"/>
    </source>
</evidence>
<dbReference type="AlphaFoldDB" id="F6F3K6"/>
<protein>
    <submittedName>
        <fullName evidence="7">Cytochrome c class I</fullName>
    </submittedName>
</protein>
<dbReference type="KEGG" id="sch:Sphch_3424"/>
<dbReference type="STRING" id="690566.Sphch_3424"/>
<dbReference type="RefSeq" id="WP_013849248.1">
    <property type="nucleotide sequence ID" value="NC_015594.1"/>
</dbReference>
<dbReference type="EMBL" id="CP002799">
    <property type="protein sequence ID" value="AEG51018.1"/>
    <property type="molecule type" value="Genomic_DNA"/>
</dbReference>
<evidence type="ECO:0000256" key="4">
    <source>
        <dbReference type="PROSITE-ProRule" id="PRU00433"/>
    </source>
</evidence>
<dbReference type="Proteomes" id="UP000007150">
    <property type="component" value="Chromosome 2"/>
</dbReference>
<dbReference type="InterPro" id="IPR009056">
    <property type="entry name" value="Cyt_c-like_dom"/>
</dbReference>